<sequence length="208" mass="22736">MLPEGVLCSDCRATPPHFARAVAYGAYREGLREMVHQLKYERVSALAKPLGAKLAETIRQLETTADLSLMVVAVPLFPARQAERGYNQSILLADAAIRFLKTTTPAWKLTAAHAALKRTRHTESQYALSPKGRHANLRGAFEVADKAVFAGKEVLLIDDIYTTGATAGECARVLRKAGAARVWVATLARAQVERARAEPEDSVAMWSH</sequence>
<keyword evidence="4" id="KW-1185">Reference proteome</keyword>
<evidence type="ECO:0000259" key="2">
    <source>
        <dbReference type="Pfam" id="PF00156"/>
    </source>
</evidence>
<dbReference type="Gene3D" id="3.40.50.2020">
    <property type="match status" value="1"/>
</dbReference>
<dbReference type="PANTHER" id="PTHR47505">
    <property type="entry name" value="DNA UTILIZATION PROTEIN YHGH"/>
    <property type="match status" value="1"/>
</dbReference>
<dbReference type="Pfam" id="PF00156">
    <property type="entry name" value="Pribosyltran"/>
    <property type="match status" value="1"/>
</dbReference>
<evidence type="ECO:0000313" key="4">
    <source>
        <dbReference type="Proteomes" id="UP000198356"/>
    </source>
</evidence>
<dbReference type="InterPro" id="IPR051910">
    <property type="entry name" value="ComF/GntX_DNA_util-trans"/>
</dbReference>
<comment type="similarity">
    <text evidence="1">Belongs to the ComF/GntX family.</text>
</comment>
<accession>A0A239LK23</accession>
<gene>
    <name evidence="3" type="ORF">SAMN05421770_10737</name>
</gene>
<reference evidence="3 4" key="1">
    <citation type="submission" date="2017-06" db="EMBL/GenBank/DDBJ databases">
        <authorList>
            <person name="Kim H.J."/>
            <person name="Triplett B.A."/>
        </authorList>
    </citation>
    <scope>NUCLEOTIDE SEQUENCE [LARGE SCALE GENOMIC DNA]</scope>
    <source>
        <strain evidence="3 4">DSM 18704</strain>
    </source>
</reference>
<organism evidence="3 4">
    <name type="scientific">Granulicella rosea</name>
    <dbReference type="NCBI Taxonomy" id="474952"/>
    <lineage>
        <taxon>Bacteria</taxon>
        <taxon>Pseudomonadati</taxon>
        <taxon>Acidobacteriota</taxon>
        <taxon>Terriglobia</taxon>
        <taxon>Terriglobales</taxon>
        <taxon>Acidobacteriaceae</taxon>
        <taxon>Granulicella</taxon>
    </lineage>
</organism>
<dbReference type="PANTHER" id="PTHR47505:SF1">
    <property type="entry name" value="DNA UTILIZATION PROTEIN YHGH"/>
    <property type="match status" value="1"/>
</dbReference>
<proteinExistence type="inferred from homology"/>
<dbReference type="Proteomes" id="UP000198356">
    <property type="component" value="Unassembled WGS sequence"/>
</dbReference>
<dbReference type="AlphaFoldDB" id="A0A239LK23"/>
<name>A0A239LK23_9BACT</name>
<evidence type="ECO:0000313" key="3">
    <source>
        <dbReference type="EMBL" id="SNT29944.1"/>
    </source>
</evidence>
<dbReference type="SUPFAM" id="SSF53271">
    <property type="entry name" value="PRTase-like"/>
    <property type="match status" value="1"/>
</dbReference>
<dbReference type="InterPro" id="IPR000836">
    <property type="entry name" value="PRTase_dom"/>
</dbReference>
<evidence type="ECO:0000256" key="1">
    <source>
        <dbReference type="ARBA" id="ARBA00008007"/>
    </source>
</evidence>
<feature type="domain" description="Phosphoribosyltransferase" evidence="2">
    <location>
        <begin position="137"/>
        <end position="194"/>
    </location>
</feature>
<dbReference type="CDD" id="cd06223">
    <property type="entry name" value="PRTases_typeI"/>
    <property type="match status" value="1"/>
</dbReference>
<protein>
    <submittedName>
        <fullName evidence="3">ComF family protein</fullName>
    </submittedName>
</protein>
<dbReference type="InterPro" id="IPR029057">
    <property type="entry name" value="PRTase-like"/>
</dbReference>
<dbReference type="EMBL" id="FZOU01000007">
    <property type="protein sequence ID" value="SNT29944.1"/>
    <property type="molecule type" value="Genomic_DNA"/>
</dbReference>